<sequence>MDSSNDLDTEEPAFLKIDKAYTPFLLKAIEAVKRTNWVNSYDLNRVHISMRKDRYQGRDCIVVRFYAADLTNANWMEVTSADIGGAHVYMEAAGRAVLHIAIEH</sequence>
<protein>
    <submittedName>
        <fullName evidence="1">Uncharacterized protein</fullName>
    </submittedName>
</protein>
<dbReference type="EMBL" id="BMDD01000003">
    <property type="protein sequence ID" value="GGH79918.1"/>
    <property type="molecule type" value="Genomic_DNA"/>
</dbReference>
<dbReference type="RefSeq" id="WP_037290876.1">
    <property type="nucleotide sequence ID" value="NZ_BMDD01000003.1"/>
</dbReference>
<accession>A0ABQ1ZUU6</accession>
<comment type="caution">
    <text evidence="1">The sequence shown here is derived from an EMBL/GenBank/DDBJ whole genome shotgun (WGS) entry which is preliminary data.</text>
</comment>
<evidence type="ECO:0000313" key="2">
    <source>
        <dbReference type="Proteomes" id="UP000605427"/>
    </source>
</evidence>
<proteinExistence type="predicted"/>
<gene>
    <name evidence="1" type="ORF">GCM10007362_27440</name>
</gene>
<keyword evidence="2" id="KW-1185">Reference proteome</keyword>
<name>A0ABQ1ZUU6_9BACL</name>
<reference evidence="2" key="1">
    <citation type="journal article" date="2019" name="Int. J. Syst. Evol. Microbiol.">
        <title>The Global Catalogue of Microorganisms (GCM) 10K type strain sequencing project: providing services to taxonomists for standard genome sequencing and annotation.</title>
        <authorList>
            <consortium name="The Broad Institute Genomics Platform"/>
            <consortium name="The Broad Institute Genome Sequencing Center for Infectious Disease"/>
            <person name="Wu L."/>
            <person name="Ma J."/>
        </authorList>
    </citation>
    <scope>NUCLEOTIDE SEQUENCE [LARGE SCALE GENOMIC DNA]</scope>
    <source>
        <strain evidence="2">CCM 8702</strain>
    </source>
</reference>
<organism evidence="1 2">
    <name type="scientific">Saccharibacillus endophyticus</name>
    <dbReference type="NCBI Taxonomy" id="2060666"/>
    <lineage>
        <taxon>Bacteria</taxon>
        <taxon>Bacillati</taxon>
        <taxon>Bacillota</taxon>
        <taxon>Bacilli</taxon>
        <taxon>Bacillales</taxon>
        <taxon>Paenibacillaceae</taxon>
        <taxon>Saccharibacillus</taxon>
    </lineage>
</organism>
<evidence type="ECO:0000313" key="1">
    <source>
        <dbReference type="EMBL" id="GGH79918.1"/>
    </source>
</evidence>
<dbReference type="Proteomes" id="UP000605427">
    <property type="component" value="Unassembled WGS sequence"/>
</dbReference>